<accession>A0A956SDL5</accession>
<gene>
    <name evidence="2" type="ORF">KDA27_06285</name>
</gene>
<evidence type="ECO:0000313" key="2">
    <source>
        <dbReference type="EMBL" id="MCA9755389.1"/>
    </source>
</evidence>
<protein>
    <submittedName>
        <fullName evidence="2">DUF3467 domain-containing protein</fullName>
    </submittedName>
</protein>
<evidence type="ECO:0000256" key="1">
    <source>
        <dbReference type="SAM" id="MobiDB-lite"/>
    </source>
</evidence>
<comment type="caution">
    <text evidence="2">The sequence shown here is derived from an EMBL/GenBank/DDBJ whole genome shotgun (WGS) entry which is preliminary data.</text>
</comment>
<proteinExistence type="predicted"/>
<dbReference type="AlphaFoldDB" id="A0A956SDL5"/>
<dbReference type="Pfam" id="PF11950">
    <property type="entry name" value="DUF3467"/>
    <property type="match status" value="1"/>
</dbReference>
<feature type="region of interest" description="Disordered" evidence="1">
    <location>
        <begin position="86"/>
        <end position="105"/>
    </location>
</feature>
<evidence type="ECO:0000313" key="3">
    <source>
        <dbReference type="Proteomes" id="UP000739538"/>
    </source>
</evidence>
<feature type="compositionally biased region" description="Gly residues" evidence="1">
    <location>
        <begin position="95"/>
        <end position="105"/>
    </location>
</feature>
<reference evidence="2" key="1">
    <citation type="submission" date="2020-04" db="EMBL/GenBank/DDBJ databases">
        <authorList>
            <person name="Zhang T."/>
        </authorList>
    </citation>
    <scope>NUCLEOTIDE SEQUENCE</scope>
    <source>
        <strain evidence="2">HKST-UBA02</strain>
    </source>
</reference>
<dbReference type="InterPro" id="IPR021857">
    <property type="entry name" value="DUF3467"/>
</dbReference>
<organism evidence="2 3">
    <name type="scientific">Eiseniibacteriota bacterium</name>
    <dbReference type="NCBI Taxonomy" id="2212470"/>
    <lineage>
        <taxon>Bacteria</taxon>
        <taxon>Candidatus Eiseniibacteriota</taxon>
    </lineage>
</organism>
<sequence>MNDLSGDGGNAQKTLQIDLSNVEGTYSNFTLLAHSPAEFVLDFARIEPGLPKAKVFSRIIMTPQSAKLLLRALESKVAQFEQAYGTIPTPRAGGDPNGGIGFKFP</sequence>
<name>A0A956SDL5_UNCEI</name>
<dbReference type="Proteomes" id="UP000739538">
    <property type="component" value="Unassembled WGS sequence"/>
</dbReference>
<dbReference type="EMBL" id="JAGQHS010000021">
    <property type="protein sequence ID" value="MCA9755389.1"/>
    <property type="molecule type" value="Genomic_DNA"/>
</dbReference>
<reference evidence="2" key="2">
    <citation type="journal article" date="2021" name="Microbiome">
        <title>Successional dynamics and alternative stable states in a saline activated sludge microbial community over 9 years.</title>
        <authorList>
            <person name="Wang Y."/>
            <person name="Ye J."/>
            <person name="Ju F."/>
            <person name="Liu L."/>
            <person name="Boyd J.A."/>
            <person name="Deng Y."/>
            <person name="Parks D.H."/>
            <person name="Jiang X."/>
            <person name="Yin X."/>
            <person name="Woodcroft B.J."/>
            <person name="Tyson G.W."/>
            <person name="Hugenholtz P."/>
            <person name="Polz M.F."/>
            <person name="Zhang T."/>
        </authorList>
    </citation>
    <scope>NUCLEOTIDE SEQUENCE</scope>
    <source>
        <strain evidence="2">HKST-UBA02</strain>
    </source>
</reference>